<dbReference type="OrthoDB" id="5945798at2759"/>
<dbReference type="Pfam" id="PF00248">
    <property type="entry name" value="Aldo_ket_red"/>
    <property type="match status" value="1"/>
</dbReference>
<dbReference type="PROSITE" id="PS00798">
    <property type="entry name" value="ALDOKETO_REDUCTASE_1"/>
    <property type="match status" value="1"/>
</dbReference>
<dbReference type="InterPro" id="IPR023210">
    <property type="entry name" value="NADP_OxRdtase_dom"/>
</dbReference>
<comment type="similarity">
    <text evidence="1">Belongs to the aldo/keto reductase family.</text>
</comment>
<dbReference type="PANTHER" id="PTHR43827">
    <property type="entry name" value="2,5-DIKETO-D-GLUCONIC ACID REDUCTASE"/>
    <property type="match status" value="1"/>
</dbReference>
<proteinExistence type="inferred from homology"/>
<evidence type="ECO:0000256" key="2">
    <source>
        <dbReference type="ARBA" id="ARBA00022857"/>
    </source>
</evidence>
<dbReference type="InterPro" id="IPR036812">
    <property type="entry name" value="NAD(P)_OxRdtase_dom_sf"/>
</dbReference>
<dbReference type="InterPro" id="IPR020471">
    <property type="entry name" value="AKR"/>
</dbReference>
<feature type="domain" description="NADP-dependent oxidoreductase" evidence="7">
    <location>
        <begin position="16"/>
        <end position="271"/>
    </location>
</feature>
<dbReference type="CDD" id="cd19071">
    <property type="entry name" value="AKR_AKR1-5-like"/>
    <property type="match status" value="1"/>
</dbReference>
<organism evidence="8 9">
    <name type="scientific">Crucibulum laeve</name>
    <dbReference type="NCBI Taxonomy" id="68775"/>
    <lineage>
        <taxon>Eukaryota</taxon>
        <taxon>Fungi</taxon>
        <taxon>Dikarya</taxon>
        <taxon>Basidiomycota</taxon>
        <taxon>Agaricomycotina</taxon>
        <taxon>Agaricomycetes</taxon>
        <taxon>Agaricomycetidae</taxon>
        <taxon>Agaricales</taxon>
        <taxon>Agaricineae</taxon>
        <taxon>Nidulariaceae</taxon>
        <taxon>Crucibulum</taxon>
    </lineage>
</organism>
<evidence type="ECO:0000256" key="1">
    <source>
        <dbReference type="ARBA" id="ARBA00007905"/>
    </source>
</evidence>
<keyword evidence="9" id="KW-1185">Reference proteome</keyword>
<dbReference type="EMBL" id="ML213590">
    <property type="protein sequence ID" value="TFK44433.1"/>
    <property type="molecule type" value="Genomic_DNA"/>
</dbReference>
<dbReference type="SUPFAM" id="SSF51430">
    <property type="entry name" value="NAD(P)-linked oxidoreductase"/>
    <property type="match status" value="1"/>
</dbReference>
<evidence type="ECO:0000256" key="6">
    <source>
        <dbReference type="PIRSR" id="PIRSR000097-3"/>
    </source>
</evidence>
<dbReference type="FunFam" id="3.20.20.100:FF:000002">
    <property type="entry name" value="2,5-diketo-D-gluconic acid reductase A"/>
    <property type="match status" value="1"/>
</dbReference>
<accession>A0A5C3MIE5</accession>
<evidence type="ECO:0000256" key="3">
    <source>
        <dbReference type="ARBA" id="ARBA00023002"/>
    </source>
</evidence>
<dbReference type="PIRSF" id="PIRSF000097">
    <property type="entry name" value="AKR"/>
    <property type="match status" value="1"/>
</dbReference>
<dbReference type="GO" id="GO:0016616">
    <property type="term" value="F:oxidoreductase activity, acting on the CH-OH group of donors, NAD or NADP as acceptor"/>
    <property type="evidence" value="ECO:0007669"/>
    <property type="project" value="UniProtKB-ARBA"/>
</dbReference>
<protein>
    <submittedName>
        <fullName evidence="8">Aado/keto reductase</fullName>
    </submittedName>
</protein>
<dbReference type="Proteomes" id="UP000308652">
    <property type="component" value="Unassembled WGS sequence"/>
</dbReference>
<evidence type="ECO:0000256" key="5">
    <source>
        <dbReference type="PIRSR" id="PIRSR000097-2"/>
    </source>
</evidence>
<evidence type="ECO:0000256" key="4">
    <source>
        <dbReference type="PIRSR" id="PIRSR000097-1"/>
    </source>
</evidence>
<dbReference type="STRING" id="68775.A0A5C3MIE5"/>
<evidence type="ECO:0000313" key="8">
    <source>
        <dbReference type="EMBL" id="TFK44433.1"/>
    </source>
</evidence>
<dbReference type="Gene3D" id="3.20.20.100">
    <property type="entry name" value="NADP-dependent oxidoreductase domain"/>
    <property type="match status" value="1"/>
</dbReference>
<feature type="binding site" evidence="5">
    <location>
        <position position="108"/>
    </location>
    <ligand>
        <name>substrate</name>
    </ligand>
</feature>
<evidence type="ECO:0000259" key="7">
    <source>
        <dbReference type="Pfam" id="PF00248"/>
    </source>
</evidence>
<dbReference type="PRINTS" id="PR00069">
    <property type="entry name" value="ALDKETRDTASE"/>
</dbReference>
<sequence>MVPELVLNTGAKIPAIGMGCWMGSYGGGERVFEMCEKALKTGYRHFDTAAGYGNEKMVGKAIRASGVSRSEIFLTTKLANADHHRVREAFEDSLRELDCEYIDLYLLHWPQGVNPEATERTLAPDEHPTFVETYLEMEKLLDTGKVKAIGVSNFSIKTLKELLSSCSIVPATNQVELHPCLPQEDLMSFCNKKGIILTAYSPLGRSKTFFDHTTVKQIAEKLNASAAQVVLSWGVQRGTVVIPKSEDQDRMKANLTLVKLSKEDVEALDTIHVQPGMHRSLLTFHNAAGTVFGWTYEQLGWDMVPRGVVRS</sequence>
<gene>
    <name evidence="8" type="ORF">BDQ12DRAFT_672987</name>
</gene>
<dbReference type="AlphaFoldDB" id="A0A5C3MIE5"/>
<dbReference type="PANTHER" id="PTHR43827:SF3">
    <property type="entry name" value="NADP-DEPENDENT OXIDOREDUCTASE DOMAIN-CONTAINING PROTEIN"/>
    <property type="match status" value="1"/>
</dbReference>
<keyword evidence="3" id="KW-0560">Oxidoreductase</keyword>
<keyword evidence="2" id="KW-0521">NADP</keyword>
<name>A0A5C3MIE5_9AGAR</name>
<feature type="active site" description="Proton donor" evidence="4">
    <location>
        <position position="52"/>
    </location>
</feature>
<feature type="site" description="Lowers pKa of active site Tyr" evidence="6">
    <location>
        <position position="77"/>
    </location>
</feature>
<dbReference type="PROSITE" id="PS00062">
    <property type="entry name" value="ALDOKETO_REDUCTASE_2"/>
    <property type="match status" value="1"/>
</dbReference>
<evidence type="ECO:0000313" key="9">
    <source>
        <dbReference type="Proteomes" id="UP000308652"/>
    </source>
</evidence>
<dbReference type="InterPro" id="IPR018170">
    <property type="entry name" value="Aldo/ket_reductase_CS"/>
</dbReference>
<reference evidence="8 9" key="1">
    <citation type="journal article" date="2019" name="Nat. Ecol. Evol.">
        <title>Megaphylogeny resolves global patterns of mushroom evolution.</title>
        <authorList>
            <person name="Varga T."/>
            <person name="Krizsan K."/>
            <person name="Foldi C."/>
            <person name="Dima B."/>
            <person name="Sanchez-Garcia M."/>
            <person name="Sanchez-Ramirez S."/>
            <person name="Szollosi G.J."/>
            <person name="Szarkandi J.G."/>
            <person name="Papp V."/>
            <person name="Albert L."/>
            <person name="Andreopoulos W."/>
            <person name="Angelini C."/>
            <person name="Antonin V."/>
            <person name="Barry K.W."/>
            <person name="Bougher N.L."/>
            <person name="Buchanan P."/>
            <person name="Buyck B."/>
            <person name="Bense V."/>
            <person name="Catcheside P."/>
            <person name="Chovatia M."/>
            <person name="Cooper J."/>
            <person name="Damon W."/>
            <person name="Desjardin D."/>
            <person name="Finy P."/>
            <person name="Geml J."/>
            <person name="Haridas S."/>
            <person name="Hughes K."/>
            <person name="Justo A."/>
            <person name="Karasinski D."/>
            <person name="Kautmanova I."/>
            <person name="Kiss B."/>
            <person name="Kocsube S."/>
            <person name="Kotiranta H."/>
            <person name="LaButti K.M."/>
            <person name="Lechner B.E."/>
            <person name="Liimatainen K."/>
            <person name="Lipzen A."/>
            <person name="Lukacs Z."/>
            <person name="Mihaltcheva S."/>
            <person name="Morgado L.N."/>
            <person name="Niskanen T."/>
            <person name="Noordeloos M.E."/>
            <person name="Ohm R.A."/>
            <person name="Ortiz-Santana B."/>
            <person name="Ovrebo C."/>
            <person name="Racz N."/>
            <person name="Riley R."/>
            <person name="Savchenko A."/>
            <person name="Shiryaev A."/>
            <person name="Soop K."/>
            <person name="Spirin V."/>
            <person name="Szebenyi C."/>
            <person name="Tomsovsky M."/>
            <person name="Tulloss R.E."/>
            <person name="Uehling J."/>
            <person name="Grigoriev I.V."/>
            <person name="Vagvolgyi C."/>
            <person name="Papp T."/>
            <person name="Martin F.M."/>
            <person name="Miettinen O."/>
            <person name="Hibbett D.S."/>
            <person name="Nagy L.G."/>
        </authorList>
    </citation>
    <scope>NUCLEOTIDE SEQUENCE [LARGE SCALE GENOMIC DNA]</scope>
    <source>
        <strain evidence="8 9">CBS 166.37</strain>
    </source>
</reference>